<dbReference type="InterPro" id="IPR000730">
    <property type="entry name" value="Pr_cel_nuc_antig"/>
</dbReference>
<comment type="caution">
    <text evidence="5">The sequence shown here is derived from an EMBL/GenBank/DDBJ whole genome shotgun (WGS) entry which is preliminary data.</text>
</comment>
<dbReference type="EMBL" id="DTLS01000168">
    <property type="protein sequence ID" value="HGZ60697.1"/>
    <property type="molecule type" value="Genomic_DNA"/>
</dbReference>
<sequence>MKLMFTDASLWREVLLGASKLVNEITLIAGSDGVKMRALDPSHVVLVDVFFPRESLEEYESNNESFGLELDSFAEIIRRARKDDALSLELVGDKLKVSFKGKFLREFYEPTGEPSFKDLPDPKIDLKAEVRILPKVLAEAVEDVEMMSDNLTFEVTTGEFKIFSESEIGSASVEFQNGDEGIISIQSDGTQRGTYGIDFFSDLLSTIRSAEVAILSLSTDMPSKLVLELPAGARLVTFVAPRTA</sequence>
<evidence type="ECO:0000259" key="4">
    <source>
        <dbReference type="Pfam" id="PF00705"/>
    </source>
</evidence>
<comment type="subunit">
    <text evidence="3">Homotrimer. The subunits circularize to form a toroid; DNA passes through its center. Replication factor C (RFC) is required to load the toroid on the DNA.</text>
</comment>
<dbReference type="GO" id="GO:0030337">
    <property type="term" value="F:DNA polymerase processivity factor activity"/>
    <property type="evidence" value="ECO:0007669"/>
    <property type="project" value="UniProtKB-UniRule"/>
</dbReference>
<reference evidence="5" key="1">
    <citation type="journal article" date="2020" name="mSystems">
        <title>Genome- and Community-Level Interaction Insights into Carbon Utilization and Element Cycling Functions of Hydrothermarchaeota in Hydrothermal Sediment.</title>
        <authorList>
            <person name="Zhou Z."/>
            <person name="Liu Y."/>
            <person name="Xu W."/>
            <person name="Pan J."/>
            <person name="Luo Z.H."/>
            <person name="Li M."/>
        </authorList>
    </citation>
    <scope>NUCLEOTIDE SEQUENCE [LARGE SCALE GENOMIC DNA]</scope>
    <source>
        <strain evidence="5">SpSt-885</strain>
    </source>
</reference>
<dbReference type="PANTHER" id="PTHR11352">
    <property type="entry name" value="PROLIFERATING CELL NUCLEAR ANTIGEN"/>
    <property type="match status" value="1"/>
</dbReference>
<organism evidence="5">
    <name type="scientific">Fervidicoccus fontis</name>
    <dbReference type="NCBI Taxonomy" id="683846"/>
    <lineage>
        <taxon>Archaea</taxon>
        <taxon>Thermoproteota</taxon>
        <taxon>Thermoprotei</taxon>
        <taxon>Fervidicoccales</taxon>
        <taxon>Fervidicoccaceae</taxon>
        <taxon>Fervidicoccus</taxon>
    </lineage>
</organism>
<accession>A0A7J3SME3</accession>
<comment type="similarity">
    <text evidence="3">Belongs to the PCNA family.</text>
</comment>
<dbReference type="GO" id="GO:0006275">
    <property type="term" value="P:regulation of DNA replication"/>
    <property type="evidence" value="ECO:0007669"/>
    <property type="project" value="UniProtKB-UniRule"/>
</dbReference>
<dbReference type="InterPro" id="IPR022648">
    <property type="entry name" value="Pr_cel_nuc_antig_N"/>
</dbReference>
<dbReference type="AlphaFoldDB" id="A0A7J3SME3"/>
<dbReference type="Gene3D" id="3.70.10.10">
    <property type="match status" value="1"/>
</dbReference>
<evidence type="ECO:0000256" key="3">
    <source>
        <dbReference type="HAMAP-Rule" id="MF_00317"/>
    </source>
</evidence>
<proteinExistence type="inferred from homology"/>
<keyword evidence="1 3" id="KW-0235">DNA replication</keyword>
<dbReference type="GO" id="GO:0003677">
    <property type="term" value="F:DNA binding"/>
    <property type="evidence" value="ECO:0007669"/>
    <property type="project" value="UniProtKB-UniRule"/>
</dbReference>
<name>A0A7J3SME3_9CREN</name>
<dbReference type="PANTHER" id="PTHR11352:SF0">
    <property type="entry name" value="PROLIFERATING CELL NUCLEAR ANTIGEN"/>
    <property type="match status" value="1"/>
</dbReference>
<gene>
    <name evidence="3" type="primary">pcn</name>
    <name evidence="5" type="ORF">ENW83_05810</name>
</gene>
<evidence type="ECO:0000313" key="5">
    <source>
        <dbReference type="EMBL" id="HGZ60697.1"/>
    </source>
</evidence>
<comment type="function">
    <text evidence="3">Sliding clamp subunit that acts as a moving platform for DNA processing. Responsible for tethering the catalytic subunit of DNA polymerase and other proteins to DNA during high-speed replication.</text>
</comment>
<dbReference type="HAMAP" id="MF_00317">
    <property type="entry name" value="DNApol_clamp_arch"/>
    <property type="match status" value="1"/>
</dbReference>
<dbReference type="InterPro" id="IPR046938">
    <property type="entry name" value="DNA_clamp_sf"/>
</dbReference>
<feature type="domain" description="Proliferating cell nuclear antigen PCNA N-terminal" evidence="4">
    <location>
        <begin position="4"/>
        <end position="89"/>
    </location>
</feature>
<dbReference type="CDD" id="cd00577">
    <property type="entry name" value="PCNA"/>
    <property type="match status" value="1"/>
</dbReference>
<protein>
    <recommendedName>
        <fullName evidence="3">DNA polymerase sliding clamp</fullName>
    </recommendedName>
    <alternativeName>
        <fullName evidence="3">Proliferating cell nuclear antigen homolog</fullName>
        <shortName evidence="3">PCNA</shortName>
    </alternativeName>
</protein>
<evidence type="ECO:0000256" key="2">
    <source>
        <dbReference type="ARBA" id="ARBA00023125"/>
    </source>
</evidence>
<dbReference type="GO" id="GO:0006272">
    <property type="term" value="P:leading strand elongation"/>
    <property type="evidence" value="ECO:0007669"/>
    <property type="project" value="TreeGrafter"/>
</dbReference>
<evidence type="ECO:0000256" key="1">
    <source>
        <dbReference type="ARBA" id="ARBA00022705"/>
    </source>
</evidence>
<keyword evidence="2 3" id="KW-0238">DNA-binding</keyword>
<dbReference type="Pfam" id="PF00705">
    <property type="entry name" value="PCNA_N"/>
    <property type="match status" value="1"/>
</dbReference>
<dbReference type="SUPFAM" id="SSF55979">
    <property type="entry name" value="DNA clamp"/>
    <property type="match status" value="2"/>
</dbReference>